<protein>
    <submittedName>
        <fullName evidence="1">Uncharacterized protein</fullName>
    </submittedName>
</protein>
<evidence type="ECO:0000313" key="2">
    <source>
        <dbReference type="Proteomes" id="UP000722750"/>
    </source>
</evidence>
<dbReference type="AlphaFoldDB" id="A0A942A132"/>
<reference evidence="1" key="1">
    <citation type="journal article" date="2021" name="ISME J.">
        <title>Fine-scale metabolic discontinuity in a stratified prokaryote microbiome of a Red Sea deep halocline.</title>
        <authorList>
            <person name="Michoud G."/>
            <person name="Ngugi D.K."/>
            <person name="Barozzi A."/>
            <person name="Merlino G."/>
            <person name="Calleja M.L."/>
            <person name="Delgado-Huertas A."/>
            <person name="Moran X.A.G."/>
            <person name="Daffonchio D."/>
        </authorList>
    </citation>
    <scope>NUCLEOTIDE SEQUENCE</scope>
    <source>
        <strain evidence="1">SuakinDeep_MAG55_1</strain>
    </source>
</reference>
<dbReference type="EMBL" id="JAANXD010000076">
    <property type="protein sequence ID" value="MBS1258868.1"/>
    <property type="molecule type" value="Genomic_DNA"/>
</dbReference>
<organism evidence="1 2">
    <name type="scientific">Candidatus Scalindua arabica</name>
    <dbReference type="NCBI Taxonomy" id="1127984"/>
    <lineage>
        <taxon>Bacteria</taxon>
        <taxon>Pseudomonadati</taxon>
        <taxon>Planctomycetota</taxon>
        <taxon>Candidatus Brocadiia</taxon>
        <taxon>Candidatus Brocadiales</taxon>
        <taxon>Candidatus Scalinduaceae</taxon>
        <taxon>Candidatus Scalindua</taxon>
    </lineage>
</organism>
<dbReference type="Proteomes" id="UP000722750">
    <property type="component" value="Unassembled WGS sequence"/>
</dbReference>
<comment type="caution">
    <text evidence="1">The sequence shown here is derived from an EMBL/GenBank/DDBJ whole genome shotgun (WGS) entry which is preliminary data.</text>
</comment>
<accession>A0A942A132</accession>
<sequence length="141" mass="17010">MTNAHLFKIKWPIDDTEIVIRVEFDTWNFLQKYRPNEFLKLFTVHEVLNNPNRIFSGLNRLYSDTNSHLCIVGQPQTWQRYIKKNEIVIIPFPSNHVFLVFLNERKSISEFRAEKADRDDPLSPENWENRYGELLWKKMNL</sequence>
<gene>
    <name evidence="1" type="ORF">MAG551_01932</name>
</gene>
<name>A0A942A132_9BACT</name>
<evidence type="ECO:0000313" key="1">
    <source>
        <dbReference type="EMBL" id="MBS1258868.1"/>
    </source>
</evidence>
<proteinExistence type="predicted"/>